<dbReference type="PROSITE" id="PS51021">
    <property type="entry name" value="BAR"/>
    <property type="match status" value="1"/>
</dbReference>
<dbReference type="Pfam" id="PF03114">
    <property type="entry name" value="BAR"/>
    <property type="match status" value="1"/>
</dbReference>
<protein>
    <submittedName>
        <fullName evidence="4">BAR domain-containing protein</fullName>
    </submittedName>
</protein>
<gene>
    <name evidence="4" type="ORF">BD289DRAFT_456966</name>
</gene>
<feature type="compositionally biased region" description="Polar residues" evidence="2">
    <location>
        <begin position="341"/>
        <end position="356"/>
    </location>
</feature>
<evidence type="ECO:0000256" key="1">
    <source>
        <dbReference type="SAM" id="Coils"/>
    </source>
</evidence>
<dbReference type="STRING" id="2025994.A0A2T2ZTR8"/>
<feature type="compositionally biased region" description="Low complexity" evidence="2">
    <location>
        <begin position="322"/>
        <end position="333"/>
    </location>
</feature>
<dbReference type="OrthoDB" id="14167at2759"/>
<dbReference type="Gene3D" id="1.20.1270.60">
    <property type="entry name" value="Arfaptin homology (AH) domain/BAR domain"/>
    <property type="match status" value="1"/>
</dbReference>
<feature type="compositionally biased region" description="Low complexity" evidence="2">
    <location>
        <begin position="285"/>
        <end position="299"/>
    </location>
</feature>
<evidence type="ECO:0000313" key="5">
    <source>
        <dbReference type="Proteomes" id="UP000241462"/>
    </source>
</evidence>
<dbReference type="InterPro" id="IPR004148">
    <property type="entry name" value="BAR_dom"/>
</dbReference>
<feature type="compositionally biased region" description="Low complexity" evidence="2">
    <location>
        <begin position="370"/>
        <end position="388"/>
    </location>
</feature>
<dbReference type="CDD" id="cd07593">
    <property type="entry name" value="BAR_MUG137_fungi"/>
    <property type="match status" value="1"/>
</dbReference>
<accession>A0A2T2ZTR8</accession>
<feature type="compositionally biased region" description="Pro residues" evidence="2">
    <location>
        <begin position="404"/>
        <end position="420"/>
    </location>
</feature>
<sequence>MNITKKFDRAFQWAGEKMGSEARTGTTDEFKMLETEMALRSDGMMKLQTSMNAYVKWLGQRDSLLGEKGVPATVLARTMITHGEDFDPDSQFGNCLIEMGRANDHVAQLQEQYAADATSCWLDSVERSVATMKEYHNARKKLESRRLALDASTTKMQKAKRDDYRLEEELRSAKAKYEEANEDVLRRMQDIKEAEADSMQDLTRFLDVELDYHERCAEALRQTRANWAVNAASPTGSYGGSMRRPTGRSRSNTARSLGRTNSHTDYNEYDDHDSLPAQPPRMPIRSQSRVSVTSSASAQEVSSRPAISRANTYQSERSLGPSLSRTSTASSSLNVVPPPQSTISSLRGQLRPTQRPSAMDVFGDDDDTGSSDTQPGSTSPATSYGSSSRNNLSTYGATATVKKAPPPPPSRAKKPAPPVPIRRQAD</sequence>
<dbReference type="InterPro" id="IPR027267">
    <property type="entry name" value="AH/BAR_dom_sf"/>
</dbReference>
<keyword evidence="1" id="KW-0175">Coiled coil</keyword>
<feature type="region of interest" description="Disordered" evidence="2">
    <location>
        <begin position="231"/>
        <end position="426"/>
    </location>
</feature>
<dbReference type="InParanoid" id="A0A2T2ZTR8"/>
<proteinExistence type="predicted"/>
<dbReference type="EMBL" id="KZ678707">
    <property type="protein sequence ID" value="PSR76454.1"/>
    <property type="molecule type" value="Genomic_DNA"/>
</dbReference>
<name>A0A2T2ZTR8_9PEZI</name>
<dbReference type="GO" id="GO:0005737">
    <property type="term" value="C:cytoplasm"/>
    <property type="evidence" value="ECO:0007669"/>
    <property type="project" value="InterPro"/>
</dbReference>
<organism evidence="4 5">
    <name type="scientific">Coniella lustricola</name>
    <dbReference type="NCBI Taxonomy" id="2025994"/>
    <lineage>
        <taxon>Eukaryota</taxon>
        <taxon>Fungi</taxon>
        <taxon>Dikarya</taxon>
        <taxon>Ascomycota</taxon>
        <taxon>Pezizomycotina</taxon>
        <taxon>Sordariomycetes</taxon>
        <taxon>Sordariomycetidae</taxon>
        <taxon>Diaporthales</taxon>
        <taxon>Schizoparmaceae</taxon>
        <taxon>Coniella</taxon>
    </lineage>
</organism>
<dbReference type="SMART" id="SM00721">
    <property type="entry name" value="BAR"/>
    <property type="match status" value="1"/>
</dbReference>
<feature type="compositionally biased region" description="Polar residues" evidence="2">
    <location>
        <begin position="248"/>
        <end position="264"/>
    </location>
</feature>
<reference evidence="4 5" key="1">
    <citation type="journal article" date="2018" name="Mycol. Prog.">
        <title>Coniella lustricola, a new species from submerged detritus.</title>
        <authorList>
            <person name="Raudabaugh D.B."/>
            <person name="Iturriaga T."/>
            <person name="Carver A."/>
            <person name="Mondo S."/>
            <person name="Pangilinan J."/>
            <person name="Lipzen A."/>
            <person name="He G."/>
            <person name="Amirebrahimi M."/>
            <person name="Grigoriev I.V."/>
            <person name="Miller A.N."/>
        </authorList>
    </citation>
    <scope>NUCLEOTIDE SEQUENCE [LARGE SCALE GENOMIC DNA]</scope>
    <source>
        <strain evidence="4 5">B22-T-1</strain>
    </source>
</reference>
<evidence type="ECO:0000259" key="3">
    <source>
        <dbReference type="PROSITE" id="PS51021"/>
    </source>
</evidence>
<evidence type="ECO:0000313" key="4">
    <source>
        <dbReference type="EMBL" id="PSR76454.1"/>
    </source>
</evidence>
<feature type="coiled-coil region" evidence="1">
    <location>
        <begin position="156"/>
        <end position="197"/>
    </location>
</feature>
<dbReference type="Proteomes" id="UP000241462">
    <property type="component" value="Unassembled WGS sequence"/>
</dbReference>
<keyword evidence="5" id="KW-1185">Reference proteome</keyword>
<dbReference type="SUPFAM" id="SSF103657">
    <property type="entry name" value="BAR/IMD domain-like"/>
    <property type="match status" value="1"/>
</dbReference>
<dbReference type="AlphaFoldDB" id="A0A2T2ZTR8"/>
<evidence type="ECO:0000256" key="2">
    <source>
        <dbReference type="SAM" id="MobiDB-lite"/>
    </source>
</evidence>
<feature type="domain" description="BAR" evidence="3">
    <location>
        <begin position="15"/>
        <end position="233"/>
    </location>
</feature>